<dbReference type="SUPFAM" id="SSF53335">
    <property type="entry name" value="S-adenosyl-L-methionine-dependent methyltransferases"/>
    <property type="match status" value="1"/>
</dbReference>
<organism evidence="2 3">
    <name type="scientific">Roseburia intestinalis</name>
    <dbReference type="NCBI Taxonomy" id="166486"/>
    <lineage>
        <taxon>Bacteria</taxon>
        <taxon>Bacillati</taxon>
        <taxon>Bacillota</taxon>
        <taxon>Clostridia</taxon>
        <taxon>Lachnospirales</taxon>
        <taxon>Lachnospiraceae</taxon>
        <taxon>Roseburia</taxon>
    </lineage>
</organism>
<proteinExistence type="predicted"/>
<reference evidence="2 3" key="1">
    <citation type="submission" date="2019-10" db="EMBL/GenBank/DDBJ databases">
        <title>Roseburia spp. ameliorate alcoholic fatty liver via restoration of gut barrier function.</title>
        <authorList>
            <person name="Seo B."/>
            <person name="Ko G."/>
        </authorList>
    </citation>
    <scope>NUCLEOTIDE SEQUENCE [LARGE SCALE GENOMIC DNA]</scope>
    <source>
        <strain evidence="2 3">SNUG30017</strain>
    </source>
</reference>
<protein>
    <submittedName>
        <fullName evidence="2">Methyltransferase domain-containing protein</fullName>
    </submittedName>
</protein>
<dbReference type="Gene3D" id="3.40.50.150">
    <property type="entry name" value="Vaccinia Virus protein VP39"/>
    <property type="match status" value="1"/>
</dbReference>
<dbReference type="InterPro" id="IPR013217">
    <property type="entry name" value="Methyltransf_12"/>
</dbReference>
<gene>
    <name evidence="2" type="ORF">GCK47_09200</name>
</gene>
<keyword evidence="2" id="KW-0808">Transferase</keyword>
<evidence type="ECO:0000313" key="3">
    <source>
        <dbReference type="Proteomes" id="UP000479531"/>
    </source>
</evidence>
<dbReference type="Pfam" id="PF08242">
    <property type="entry name" value="Methyltransf_12"/>
    <property type="match status" value="1"/>
</dbReference>
<dbReference type="EMBL" id="WGGT01000010">
    <property type="protein sequence ID" value="MVQ45878.1"/>
    <property type="molecule type" value="Genomic_DNA"/>
</dbReference>
<dbReference type="AlphaFoldDB" id="A0A6L6XG14"/>
<dbReference type="Proteomes" id="UP000479531">
    <property type="component" value="Unassembled WGS sequence"/>
</dbReference>
<evidence type="ECO:0000259" key="1">
    <source>
        <dbReference type="Pfam" id="PF08242"/>
    </source>
</evidence>
<name>A0A6L6XG14_9FIRM</name>
<dbReference type="CDD" id="cd02440">
    <property type="entry name" value="AdoMet_MTases"/>
    <property type="match status" value="1"/>
</dbReference>
<dbReference type="InterPro" id="IPR029063">
    <property type="entry name" value="SAM-dependent_MTases_sf"/>
</dbReference>
<keyword evidence="2" id="KW-0489">Methyltransferase</keyword>
<dbReference type="GO" id="GO:0008168">
    <property type="term" value="F:methyltransferase activity"/>
    <property type="evidence" value="ECO:0007669"/>
    <property type="project" value="UniProtKB-KW"/>
</dbReference>
<feature type="domain" description="Methyltransferase type 12" evidence="1">
    <location>
        <begin position="77"/>
        <end position="156"/>
    </location>
</feature>
<dbReference type="GO" id="GO:0032259">
    <property type="term" value="P:methylation"/>
    <property type="evidence" value="ECO:0007669"/>
    <property type="project" value="UniProtKB-KW"/>
</dbReference>
<comment type="caution">
    <text evidence="2">The sequence shown here is derived from an EMBL/GenBank/DDBJ whole genome shotgun (WGS) entry which is preliminary data.</text>
</comment>
<evidence type="ECO:0000313" key="2">
    <source>
        <dbReference type="EMBL" id="MVQ45878.1"/>
    </source>
</evidence>
<sequence length="243" mass="28659">MNGEEIRNMNEWNRIWGNRSSDIVISDNIFDMFCKLKKADGFDTQDVDGYYEAFFSQWKHMVEHITQNVGDISSVYEVGCGSGVNLYLFQQLKKVTQVGGCDYSQTQIALAKKILNANDLQCMEADQIAEKPVYDVVLSDSVFQYFQSPEYGMRVVEKMWNKAKKMVVITEIHDEEMKEEHLNHRRQCVENYDEKYKGLDKTFYTKEMFLQFADRARAKCEFVKPQNDLYWNNKYVFDCYLTK</sequence>
<accession>A0A6L6XG14</accession>